<protein>
    <submittedName>
        <fullName evidence="1">Uncharacterized protein</fullName>
    </submittedName>
</protein>
<dbReference type="PROSITE" id="PS51257">
    <property type="entry name" value="PROKAR_LIPOPROTEIN"/>
    <property type="match status" value="1"/>
</dbReference>
<evidence type="ECO:0000313" key="1">
    <source>
        <dbReference type="EMBL" id="KAE9383884.1"/>
    </source>
</evidence>
<dbReference type="Proteomes" id="UP000799118">
    <property type="component" value="Unassembled WGS sequence"/>
</dbReference>
<organism evidence="1 2">
    <name type="scientific">Gymnopus androsaceus JB14</name>
    <dbReference type="NCBI Taxonomy" id="1447944"/>
    <lineage>
        <taxon>Eukaryota</taxon>
        <taxon>Fungi</taxon>
        <taxon>Dikarya</taxon>
        <taxon>Basidiomycota</taxon>
        <taxon>Agaricomycotina</taxon>
        <taxon>Agaricomycetes</taxon>
        <taxon>Agaricomycetidae</taxon>
        <taxon>Agaricales</taxon>
        <taxon>Marasmiineae</taxon>
        <taxon>Omphalotaceae</taxon>
        <taxon>Gymnopus</taxon>
    </lineage>
</organism>
<keyword evidence="2" id="KW-1185">Reference proteome</keyword>
<sequence>MPRIPSDRATIQMRKTVSCTGLVTIVCPPFGQSCICMGTSLSDLRVSMTLLESILPGSSDLMSKNRPTFSDCKRLFNATSNEGLATQALNKELYYTFTSQISFLGQCIDVLKEARKPRSKILRHLQCHAAISSSALIRIVANNLNKLLEVALSIQRTTQFKFGRMLDAHPDASREKLASFLNSSRMCSDKITKFVSWKHFASLGIPGCLKI</sequence>
<accession>A0A6A4GEF4</accession>
<dbReference type="AlphaFoldDB" id="A0A6A4GEF4"/>
<reference evidence="1" key="1">
    <citation type="journal article" date="2019" name="Environ. Microbiol.">
        <title>Fungal ecological strategies reflected in gene transcription - a case study of two litter decomposers.</title>
        <authorList>
            <person name="Barbi F."/>
            <person name="Kohler A."/>
            <person name="Barry K."/>
            <person name="Baskaran P."/>
            <person name="Daum C."/>
            <person name="Fauchery L."/>
            <person name="Ihrmark K."/>
            <person name="Kuo A."/>
            <person name="LaButti K."/>
            <person name="Lipzen A."/>
            <person name="Morin E."/>
            <person name="Grigoriev I.V."/>
            <person name="Henrissat B."/>
            <person name="Lindahl B."/>
            <person name="Martin F."/>
        </authorList>
    </citation>
    <scope>NUCLEOTIDE SEQUENCE</scope>
    <source>
        <strain evidence="1">JB14</strain>
    </source>
</reference>
<proteinExistence type="predicted"/>
<gene>
    <name evidence="1" type="ORF">BT96DRAFT_1008684</name>
</gene>
<name>A0A6A4GEF4_9AGAR</name>
<dbReference type="EMBL" id="ML770297">
    <property type="protein sequence ID" value="KAE9383884.1"/>
    <property type="molecule type" value="Genomic_DNA"/>
</dbReference>
<evidence type="ECO:0000313" key="2">
    <source>
        <dbReference type="Proteomes" id="UP000799118"/>
    </source>
</evidence>